<gene>
    <name evidence="2" type="ORF">UA74_28445</name>
</gene>
<evidence type="ECO:0000313" key="2">
    <source>
        <dbReference type="EMBL" id="APU17688.1"/>
    </source>
</evidence>
<evidence type="ECO:0000313" key="3">
    <source>
        <dbReference type="Proteomes" id="UP000185511"/>
    </source>
</evidence>
<dbReference type="Proteomes" id="UP000185511">
    <property type="component" value="Chromosome"/>
</dbReference>
<dbReference type="AlphaFoldDB" id="A0AAC9LGX6"/>
<reference evidence="3" key="1">
    <citation type="submission" date="2016-06" db="EMBL/GenBank/DDBJ databases">
        <title>Complete genome sequence of Actinoalloteichus fjordicus DSM 46855 (=ADI127-17), type strain of the new species Actinoalloteichus fjordicus.</title>
        <authorList>
            <person name="Ruckert C."/>
            <person name="Nouioui I."/>
            <person name="Willmese J."/>
            <person name="van Wezel G."/>
            <person name="Klenk H.-P."/>
            <person name="Kalinowski J."/>
            <person name="Zotchev S.B."/>
        </authorList>
    </citation>
    <scope>NUCLEOTIDE SEQUENCE [LARGE SCALE GENOMIC DNA]</scope>
    <source>
        <strain evidence="3">ADI127-7</strain>
    </source>
</reference>
<sequence>MAKAARKDRIDPSWPQVPEGGHAVSELRAATAGAPSPFGETEFPLAEGAVHYEHPVTVINR</sequence>
<name>A0AAC9LGX6_9PSEU</name>
<feature type="region of interest" description="Disordered" evidence="1">
    <location>
        <begin position="1"/>
        <end position="22"/>
    </location>
</feature>
<organism evidence="2 3">
    <name type="scientific">Actinoalloteichus fjordicus</name>
    <dbReference type="NCBI Taxonomy" id="1612552"/>
    <lineage>
        <taxon>Bacteria</taxon>
        <taxon>Bacillati</taxon>
        <taxon>Actinomycetota</taxon>
        <taxon>Actinomycetes</taxon>
        <taxon>Pseudonocardiales</taxon>
        <taxon>Pseudonocardiaceae</taxon>
        <taxon>Actinoalloteichus</taxon>
    </lineage>
</organism>
<keyword evidence="3" id="KW-1185">Reference proteome</keyword>
<evidence type="ECO:0000256" key="1">
    <source>
        <dbReference type="SAM" id="MobiDB-lite"/>
    </source>
</evidence>
<accession>A0AAC9LGX6</accession>
<dbReference type="KEGG" id="acad:UA74_28445"/>
<protein>
    <submittedName>
        <fullName evidence="2">Uncharacterized protein</fullName>
    </submittedName>
</protein>
<dbReference type="RefSeq" id="WP_075742954.1">
    <property type="nucleotide sequence ID" value="NZ_CP016076.1"/>
</dbReference>
<dbReference type="EMBL" id="CP016076">
    <property type="protein sequence ID" value="APU17688.1"/>
    <property type="molecule type" value="Genomic_DNA"/>
</dbReference>
<feature type="compositionally biased region" description="Basic and acidic residues" evidence="1">
    <location>
        <begin position="1"/>
        <end position="11"/>
    </location>
</feature>
<proteinExistence type="predicted"/>